<protein>
    <submittedName>
        <fullName evidence="1">9856_t:CDS:1</fullName>
    </submittedName>
</protein>
<gene>
    <name evidence="1" type="ORF">ACOLOM_LOCUS10498</name>
</gene>
<dbReference type="Proteomes" id="UP000789525">
    <property type="component" value="Unassembled WGS sequence"/>
</dbReference>
<reference evidence="1" key="1">
    <citation type="submission" date="2021-06" db="EMBL/GenBank/DDBJ databases">
        <authorList>
            <person name="Kallberg Y."/>
            <person name="Tangrot J."/>
            <person name="Rosling A."/>
        </authorList>
    </citation>
    <scope>NUCLEOTIDE SEQUENCE</scope>
    <source>
        <strain evidence="1">CL356</strain>
    </source>
</reference>
<comment type="caution">
    <text evidence="1">The sequence shown here is derived from an EMBL/GenBank/DDBJ whole genome shotgun (WGS) entry which is preliminary data.</text>
</comment>
<keyword evidence="2" id="KW-1185">Reference proteome</keyword>
<name>A0ACA9PFP9_9GLOM</name>
<sequence>RSLMLEKDMLTVKATSSMREVKPSSPQVIAKLQVEPWPVFLDVYPGSNSHSTTICMNRQPKKSGLYYVIRTRLGMNACIRDPRQKAKLRQVALSTIQNNLDRRKSSTWRSSSLSFPHLPLLLLGSLSYLYSDHPASCAELGQPDLAVPVTQF</sequence>
<proteinExistence type="predicted"/>
<feature type="non-terminal residue" evidence="1">
    <location>
        <position position="1"/>
    </location>
</feature>
<dbReference type="EMBL" id="CAJVPT010034197">
    <property type="protein sequence ID" value="CAG8707167.1"/>
    <property type="molecule type" value="Genomic_DNA"/>
</dbReference>
<organism evidence="1 2">
    <name type="scientific">Acaulospora colombiana</name>
    <dbReference type="NCBI Taxonomy" id="27376"/>
    <lineage>
        <taxon>Eukaryota</taxon>
        <taxon>Fungi</taxon>
        <taxon>Fungi incertae sedis</taxon>
        <taxon>Mucoromycota</taxon>
        <taxon>Glomeromycotina</taxon>
        <taxon>Glomeromycetes</taxon>
        <taxon>Diversisporales</taxon>
        <taxon>Acaulosporaceae</taxon>
        <taxon>Acaulospora</taxon>
    </lineage>
</organism>
<evidence type="ECO:0000313" key="1">
    <source>
        <dbReference type="EMBL" id="CAG8707167.1"/>
    </source>
</evidence>
<accession>A0ACA9PFP9</accession>
<evidence type="ECO:0000313" key="2">
    <source>
        <dbReference type="Proteomes" id="UP000789525"/>
    </source>
</evidence>